<name>A0ABM8NMW1_9BURK</name>
<comment type="caution">
    <text evidence="4">The sequence shown here is derived from an EMBL/GenBank/DDBJ whole genome shotgun (WGS) entry which is preliminary data.</text>
</comment>
<dbReference type="CDD" id="cd00383">
    <property type="entry name" value="trans_reg_C"/>
    <property type="match status" value="1"/>
</dbReference>
<dbReference type="InterPro" id="IPR011990">
    <property type="entry name" value="TPR-like_helical_dom_sf"/>
</dbReference>
<dbReference type="SUPFAM" id="SSF48452">
    <property type="entry name" value="TPR-like"/>
    <property type="match status" value="1"/>
</dbReference>
<keyword evidence="1 2" id="KW-0238">DNA-binding</keyword>
<proteinExistence type="predicted"/>
<protein>
    <recommendedName>
        <fullName evidence="3">OmpR/PhoB-type domain-containing protein</fullName>
    </recommendedName>
</protein>
<dbReference type="InterPro" id="IPR027417">
    <property type="entry name" value="P-loop_NTPase"/>
</dbReference>
<evidence type="ECO:0000256" key="1">
    <source>
        <dbReference type="ARBA" id="ARBA00023125"/>
    </source>
</evidence>
<dbReference type="SMART" id="SM00862">
    <property type="entry name" value="Trans_reg_C"/>
    <property type="match status" value="1"/>
</dbReference>
<dbReference type="InterPro" id="IPR001867">
    <property type="entry name" value="OmpR/PhoB-type_DNA-bd"/>
</dbReference>
<dbReference type="PROSITE" id="PS51755">
    <property type="entry name" value="OMPR_PHOB"/>
    <property type="match status" value="1"/>
</dbReference>
<evidence type="ECO:0000256" key="2">
    <source>
        <dbReference type="PROSITE-ProRule" id="PRU01091"/>
    </source>
</evidence>
<sequence length="973" mass="106620">MPGSPCDDIPAVAVPPVEAPSVAYVFGSFRLIPSQKTLFDGGTRVPIGGRALELLTALVERRGQLITKKELMARVWPRSVVEEGNLKVNMAALRKVLGEGPQDQRFVATVVGRGYQFVAPVVRAAPSEAVSAPPTPTRTSNNIPAALVRPIGRRATIRDLSQRLSRERMLTVAGPGGIGKTTVALAVAYEWAEAGEQDVWLVNLSQLSDARFVPHAVASAIGLVVHSDDILRALENHFRLRHRPQLIVLDSCEQVIEAAAIIAEHMIAAAPQLRVLATSREPLQAVGEHIFRLDPLEIPPESASTRITADAALQYSAVELFVERASAARGEFSPSDEEASVIAQICRRLDGIALAIELAATRLDAFGVGELLTLLDDRFSALAHGRRTAPERQRTLLATLDWSHQLLPDTERVVLRRLGVFSGVFSLASAVAIVGDDNMENANVIDAIGSLVAKSMLSANVGSDAVRYRLLDTTRDYARRKLADAGELDMISRRHAEYFHAMYTRVEDYWNRPPDSRWLANHIVTIDDVRAALKWAFSVRGDTALGISLTVTAIPAWIRFSSLEECRSRIEQALHQIDPHSCALEIPRMKLLTALAASGLYTRGMVTEVDAACTAALAIAEKLDDKEYQLRSLFVACCGLVYSGKHRAADELLKKFRDIADSTHNETAISEGSRLTAFAWHHMGRQAEAHRLLERVLEWYDSPRHRSQLSDNHVKGREGTRSLIASILWALGFPERALGEARKALNDAQESGHTLTVGYVLVFAFIPLSLHAGDLASAEEAMTTLQDSVAKHGLVLFEAMARGLHGALLLEQKNPAGLPILASALAQLEREHIGMRYSMFAGMYARGLLQFGRHAQALATVEDALEWSKAHDELWCLAELVRIKGDILATSDPFDSHAVCETLYLQAVEIARQQGTLFLELRAAKSLASLMRKQGKMEASESVLSAVYGKFSEGFEIVDMKEAQVLLESRSTK</sequence>
<organism evidence="4 5">
    <name type="scientific">Paraburkholderia hiiakae</name>
    <dbReference type="NCBI Taxonomy" id="1081782"/>
    <lineage>
        <taxon>Bacteria</taxon>
        <taxon>Pseudomonadati</taxon>
        <taxon>Pseudomonadota</taxon>
        <taxon>Betaproteobacteria</taxon>
        <taxon>Burkholderiales</taxon>
        <taxon>Burkholderiaceae</taxon>
        <taxon>Paraburkholderia</taxon>
    </lineage>
</organism>
<reference evidence="4 5" key="1">
    <citation type="submission" date="2020-10" db="EMBL/GenBank/DDBJ databases">
        <authorList>
            <person name="Peeters C."/>
        </authorList>
    </citation>
    <scope>NUCLEOTIDE SEQUENCE [LARGE SCALE GENOMIC DNA]</scope>
    <source>
        <strain evidence="4 5">LMG 27952</strain>
    </source>
</reference>
<feature type="DNA-binding region" description="OmpR/PhoB-type" evidence="2">
    <location>
        <begin position="21"/>
        <end position="119"/>
    </location>
</feature>
<dbReference type="Gene3D" id="3.40.50.300">
    <property type="entry name" value="P-loop containing nucleotide triphosphate hydrolases"/>
    <property type="match status" value="1"/>
</dbReference>
<evidence type="ECO:0000313" key="5">
    <source>
        <dbReference type="Proteomes" id="UP000656319"/>
    </source>
</evidence>
<gene>
    <name evidence="4" type="ORF">LMG27952_02846</name>
</gene>
<accession>A0ABM8NMW1</accession>
<dbReference type="Proteomes" id="UP000656319">
    <property type="component" value="Unassembled WGS sequence"/>
</dbReference>
<dbReference type="InterPro" id="IPR036388">
    <property type="entry name" value="WH-like_DNA-bd_sf"/>
</dbReference>
<feature type="domain" description="OmpR/PhoB-type" evidence="3">
    <location>
        <begin position="21"/>
        <end position="119"/>
    </location>
</feature>
<evidence type="ECO:0000313" key="4">
    <source>
        <dbReference type="EMBL" id="CAD6533900.1"/>
    </source>
</evidence>
<dbReference type="Gene3D" id="1.25.40.10">
    <property type="entry name" value="Tetratricopeptide repeat domain"/>
    <property type="match status" value="1"/>
</dbReference>
<evidence type="ECO:0000259" key="3">
    <source>
        <dbReference type="PROSITE" id="PS51755"/>
    </source>
</evidence>
<dbReference type="RefSeq" id="WP_201696560.1">
    <property type="nucleotide sequence ID" value="NZ_CAJHCQ010000006.1"/>
</dbReference>
<dbReference type="SUPFAM" id="SSF52540">
    <property type="entry name" value="P-loop containing nucleoside triphosphate hydrolases"/>
    <property type="match status" value="1"/>
</dbReference>
<dbReference type="Pfam" id="PF25872">
    <property type="entry name" value="HTH_77"/>
    <property type="match status" value="1"/>
</dbReference>
<dbReference type="PANTHER" id="PTHR47691:SF3">
    <property type="entry name" value="HTH-TYPE TRANSCRIPTIONAL REGULATOR RV0890C-RELATED"/>
    <property type="match status" value="1"/>
</dbReference>
<dbReference type="SUPFAM" id="SSF46894">
    <property type="entry name" value="C-terminal effector domain of the bipartite response regulators"/>
    <property type="match status" value="1"/>
</dbReference>
<dbReference type="Pfam" id="PF00486">
    <property type="entry name" value="Trans_reg_C"/>
    <property type="match status" value="1"/>
</dbReference>
<dbReference type="PRINTS" id="PR00364">
    <property type="entry name" value="DISEASERSIST"/>
</dbReference>
<dbReference type="InterPro" id="IPR058852">
    <property type="entry name" value="HTH_77"/>
</dbReference>
<dbReference type="EMBL" id="CAJHCQ010000006">
    <property type="protein sequence ID" value="CAD6533900.1"/>
    <property type="molecule type" value="Genomic_DNA"/>
</dbReference>
<dbReference type="InterPro" id="IPR016032">
    <property type="entry name" value="Sig_transdc_resp-reg_C-effctor"/>
</dbReference>
<dbReference type="PANTHER" id="PTHR47691">
    <property type="entry name" value="REGULATOR-RELATED"/>
    <property type="match status" value="1"/>
</dbReference>
<dbReference type="Gene3D" id="1.10.10.10">
    <property type="entry name" value="Winged helix-like DNA-binding domain superfamily/Winged helix DNA-binding domain"/>
    <property type="match status" value="1"/>
</dbReference>
<keyword evidence="5" id="KW-1185">Reference proteome</keyword>